<accession>U5CQ13</accession>
<evidence type="ECO:0000313" key="1">
    <source>
        <dbReference type="EMBL" id="ERN15271.1"/>
    </source>
</evidence>
<name>U5CQ13_AMBTC</name>
<organism evidence="1 2">
    <name type="scientific">Amborella trichopoda</name>
    <dbReference type="NCBI Taxonomy" id="13333"/>
    <lineage>
        <taxon>Eukaryota</taxon>
        <taxon>Viridiplantae</taxon>
        <taxon>Streptophyta</taxon>
        <taxon>Embryophyta</taxon>
        <taxon>Tracheophyta</taxon>
        <taxon>Spermatophyta</taxon>
        <taxon>Magnoliopsida</taxon>
        <taxon>Amborellales</taxon>
        <taxon>Amborellaceae</taxon>
        <taxon>Amborella</taxon>
    </lineage>
</organism>
<sequence length="86" mass="10344">MAYEKKILIKIVASKPLKLSKKTNALELSHYPLIDYNLEEEENFEPMMSNKSENLRWDENVFRQHLEEVEPRELRMKKTMSLKGYQ</sequence>
<evidence type="ECO:0000313" key="2">
    <source>
        <dbReference type="Proteomes" id="UP000017836"/>
    </source>
</evidence>
<gene>
    <name evidence="1" type="ORF">AMTR_s00056p00221700</name>
</gene>
<proteinExistence type="predicted"/>
<dbReference type="Gramene" id="ERN15271">
    <property type="protein sequence ID" value="ERN15271"/>
    <property type="gene ID" value="AMTR_s00056p00221700"/>
</dbReference>
<keyword evidence="2" id="KW-1185">Reference proteome</keyword>
<dbReference type="HOGENOM" id="CLU_2500939_0_0_1"/>
<protein>
    <submittedName>
        <fullName evidence="1">Uncharacterized protein</fullName>
    </submittedName>
</protein>
<dbReference type="AlphaFoldDB" id="U5CQ13"/>
<dbReference type="Proteomes" id="UP000017836">
    <property type="component" value="Unassembled WGS sequence"/>
</dbReference>
<reference evidence="2" key="1">
    <citation type="journal article" date="2013" name="Science">
        <title>The Amborella genome and the evolution of flowering plants.</title>
        <authorList>
            <consortium name="Amborella Genome Project"/>
        </authorList>
    </citation>
    <scope>NUCLEOTIDE SEQUENCE [LARGE SCALE GENOMIC DNA]</scope>
</reference>
<dbReference type="EMBL" id="KI392510">
    <property type="protein sequence ID" value="ERN15271.1"/>
    <property type="molecule type" value="Genomic_DNA"/>
</dbReference>